<dbReference type="InterPro" id="IPR042240">
    <property type="entry name" value="CHASE_sf"/>
</dbReference>
<evidence type="ECO:0000256" key="2">
    <source>
        <dbReference type="ARBA" id="ARBA00022692"/>
    </source>
</evidence>
<dbReference type="GO" id="GO:0007165">
    <property type="term" value="P:signal transduction"/>
    <property type="evidence" value="ECO:0007669"/>
    <property type="project" value="UniProtKB-ARBA"/>
</dbReference>
<dbReference type="NCBIfam" id="TIGR00254">
    <property type="entry name" value="GGDEF"/>
    <property type="match status" value="1"/>
</dbReference>
<comment type="subcellular location">
    <subcellularLocation>
        <location evidence="1">Membrane</location>
    </subcellularLocation>
</comment>
<sequence>MQFHRLRQYGLVLLVLCISLAVSFLAWQHEKNNTLLNLHASLDFNVRDVSGRIEQRMAAYEQVLHGVQGVYAASGEITRANFAAYVNALQLGADYAGMGGIGVATAVPASQKESHILQMRQAGFADYDIRTQGLHAMYVPVLQLEPFVGRNLETLGLDLYADPRQRSAMDRARDSGNAAISSKLVLAKDRRQSSAADTAEFLMYLPLYKAGSANDTPAERLTNIRGWIFAPFRVQDMMASLYGENQAATDVQIYDGVETTPDTLMYDSAPRTDGKRLQAHDPERIMATEYVTNGGHTWTIVVNSLPGYDEHIGKDKSKFIAASGIVLSLLLTLLTWQLATGRERALTLARDMTRELRASEARFRYLAQYDELTGLPNRAMFKDRLHHAISQARRDKTHMALMYLDLDNFKPVNDSLGHHVGDMLLKAVADRMLTCVRESDTVARIGGDEFVVLLSVIEHEQDAVLVAEKIRHALNQPFEVAGGHVLEVSSSTGIVLYPEHGTDEVELSRNADNAMYKAKELGRNMVRMYQP</sequence>
<dbReference type="SMART" id="SM00267">
    <property type="entry name" value="GGDEF"/>
    <property type="match status" value="1"/>
</dbReference>
<dbReference type="Proteomes" id="UP000637423">
    <property type="component" value="Unassembled WGS sequence"/>
</dbReference>
<comment type="caution">
    <text evidence="7">The sequence shown here is derived from an EMBL/GenBank/DDBJ whole genome shotgun (WGS) entry which is preliminary data.</text>
</comment>
<dbReference type="InterPro" id="IPR052163">
    <property type="entry name" value="DGC-Regulatory_Protein"/>
</dbReference>
<organism evidence="7 8">
    <name type="scientific">Undibacterium terreum</name>
    <dbReference type="NCBI Taxonomy" id="1224302"/>
    <lineage>
        <taxon>Bacteria</taxon>
        <taxon>Pseudomonadati</taxon>
        <taxon>Pseudomonadota</taxon>
        <taxon>Betaproteobacteria</taxon>
        <taxon>Burkholderiales</taxon>
        <taxon>Oxalobacteraceae</taxon>
        <taxon>Undibacterium</taxon>
    </lineage>
</organism>
<dbReference type="GO" id="GO:0016020">
    <property type="term" value="C:membrane"/>
    <property type="evidence" value="ECO:0007669"/>
    <property type="project" value="UniProtKB-SubCell"/>
</dbReference>
<dbReference type="InterPro" id="IPR006189">
    <property type="entry name" value="CHASE_dom"/>
</dbReference>
<gene>
    <name evidence="7" type="ORF">GCM10011396_31390</name>
</gene>
<dbReference type="Gene3D" id="3.30.70.270">
    <property type="match status" value="1"/>
</dbReference>
<protein>
    <recommendedName>
        <fullName evidence="9">Diguanylate cyclase (GGDEF) domain-containing protein</fullName>
    </recommendedName>
</protein>
<dbReference type="RefSeq" id="WP_229751147.1">
    <property type="nucleotide sequence ID" value="NZ_BMED01000003.1"/>
</dbReference>
<reference evidence="7" key="1">
    <citation type="journal article" date="2014" name="Int. J. Syst. Evol. Microbiol.">
        <title>Complete genome sequence of Corynebacterium casei LMG S-19264T (=DSM 44701T), isolated from a smear-ripened cheese.</title>
        <authorList>
            <consortium name="US DOE Joint Genome Institute (JGI-PGF)"/>
            <person name="Walter F."/>
            <person name="Albersmeier A."/>
            <person name="Kalinowski J."/>
            <person name="Ruckert C."/>
        </authorList>
    </citation>
    <scope>NUCLEOTIDE SEQUENCE</scope>
    <source>
        <strain evidence="7">CGMCC 1.10998</strain>
    </source>
</reference>
<reference evidence="7" key="2">
    <citation type="submission" date="2020-09" db="EMBL/GenBank/DDBJ databases">
        <authorList>
            <person name="Sun Q."/>
            <person name="Zhou Y."/>
        </authorList>
    </citation>
    <scope>NUCLEOTIDE SEQUENCE</scope>
    <source>
        <strain evidence="7">CGMCC 1.10998</strain>
    </source>
</reference>
<keyword evidence="2" id="KW-0812">Transmembrane</keyword>
<dbReference type="CDD" id="cd01949">
    <property type="entry name" value="GGDEF"/>
    <property type="match status" value="1"/>
</dbReference>
<dbReference type="PROSITE" id="PS50839">
    <property type="entry name" value="CHASE"/>
    <property type="match status" value="1"/>
</dbReference>
<evidence type="ECO:0000256" key="1">
    <source>
        <dbReference type="ARBA" id="ARBA00004370"/>
    </source>
</evidence>
<evidence type="ECO:0000256" key="3">
    <source>
        <dbReference type="ARBA" id="ARBA00022989"/>
    </source>
</evidence>
<name>A0A916UQ72_9BURK</name>
<dbReference type="PROSITE" id="PS50887">
    <property type="entry name" value="GGDEF"/>
    <property type="match status" value="1"/>
</dbReference>
<evidence type="ECO:0000259" key="5">
    <source>
        <dbReference type="PROSITE" id="PS50839"/>
    </source>
</evidence>
<dbReference type="Pfam" id="PF00990">
    <property type="entry name" value="GGDEF"/>
    <property type="match status" value="1"/>
</dbReference>
<dbReference type="Gene3D" id="3.30.450.350">
    <property type="entry name" value="CHASE domain"/>
    <property type="match status" value="1"/>
</dbReference>
<dbReference type="InterPro" id="IPR029787">
    <property type="entry name" value="Nucleotide_cyclase"/>
</dbReference>
<feature type="domain" description="CHASE" evidence="5">
    <location>
        <begin position="73"/>
        <end position="301"/>
    </location>
</feature>
<keyword evidence="8" id="KW-1185">Reference proteome</keyword>
<evidence type="ECO:0000259" key="6">
    <source>
        <dbReference type="PROSITE" id="PS50887"/>
    </source>
</evidence>
<dbReference type="SUPFAM" id="SSF55073">
    <property type="entry name" value="Nucleotide cyclase"/>
    <property type="match status" value="1"/>
</dbReference>
<dbReference type="EMBL" id="BMED01000003">
    <property type="protein sequence ID" value="GGC81845.1"/>
    <property type="molecule type" value="Genomic_DNA"/>
</dbReference>
<keyword evidence="3" id="KW-1133">Transmembrane helix</keyword>
<dbReference type="GO" id="GO:0003824">
    <property type="term" value="F:catalytic activity"/>
    <property type="evidence" value="ECO:0007669"/>
    <property type="project" value="UniProtKB-ARBA"/>
</dbReference>
<dbReference type="Pfam" id="PF03924">
    <property type="entry name" value="CHASE"/>
    <property type="match status" value="1"/>
</dbReference>
<dbReference type="AlphaFoldDB" id="A0A916UQ72"/>
<proteinExistence type="predicted"/>
<accession>A0A916UQ72</accession>
<evidence type="ECO:0000313" key="8">
    <source>
        <dbReference type="Proteomes" id="UP000637423"/>
    </source>
</evidence>
<evidence type="ECO:0008006" key="9">
    <source>
        <dbReference type="Google" id="ProtNLM"/>
    </source>
</evidence>
<evidence type="ECO:0000313" key="7">
    <source>
        <dbReference type="EMBL" id="GGC81845.1"/>
    </source>
</evidence>
<dbReference type="InterPro" id="IPR000160">
    <property type="entry name" value="GGDEF_dom"/>
</dbReference>
<dbReference type="FunFam" id="3.30.70.270:FF:000001">
    <property type="entry name" value="Diguanylate cyclase domain protein"/>
    <property type="match status" value="1"/>
</dbReference>
<dbReference type="PANTHER" id="PTHR46663:SF3">
    <property type="entry name" value="SLL0267 PROTEIN"/>
    <property type="match status" value="1"/>
</dbReference>
<dbReference type="SMART" id="SM01079">
    <property type="entry name" value="CHASE"/>
    <property type="match status" value="1"/>
</dbReference>
<evidence type="ECO:0000256" key="4">
    <source>
        <dbReference type="ARBA" id="ARBA00023136"/>
    </source>
</evidence>
<dbReference type="InterPro" id="IPR043128">
    <property type="entry name" value="Rev_trsase/Diguanyl_cyclase"/>
</dbReference>
<dbReference type="PANTHER" id="PTHR46663">
    <property type="entry name" value="DIGUANYLATE CYCLASE DGCT-RELATED"/>
    <property type="match status" value="1"/>
</dbReference>
<keyword evidence="4" id="KW-0472">Membrane</keyword>
<feature type="domain" description="GGDEF" evidence="6">
    <location>
        <begin position="397"/>
        <end position="531"/>
    </location>
</feature>